<reference evidence="10 11" key="1">
    <citation type="submission" date="2018-08" db="EMBL/GenBank/DDBJ databases">
        <title>Sequencing the genomes of 1000 actinobacteria strains.</title>
        <authorList>
            <person name="Klenk H.-P."/>
        </authorList>
    </citation>
    <scope>NUCLEOTIDE SEQUENCE [LARGE SCALE GENOMIC DNA]</scope>
    <source>
        <strain evidence="10 11">DSM 43927</strain>
    </source>
</reference>
<protein>
    <submittedName>
        <fullName evidence="10">DHA1 family multidrug resistance protein-like MFS transporter</fullName>
    </submittedName>
</protein>
<proteinExistence type="predicted"/>
<feature type="transmembrane region" description="Helical" evidence="8">
    <location>
        <begin position="226"/>
        <end position="247"/>
    </location>
</feature>
<dbReference type="InterPro" id="IPR020846">
    <property type="entry name" value="MFS_dom"/>
</dbReference>
<dbReference type="EMBL" id="QTTT01000001">
    <property type="protein sequence ID" value="REE94788.1"/>
    <property type="molecule type" value="Genomic_DNA"/>
</dbReference>
<comment type="caution">
    <text evidence="10">The sequence shown here is derived from an EMBL/GenBank/DDBJ whole genome shotgun (WGS) entry which is preliminary data.</text>
</comment>
<dbReference type="InterPro" id="IPR050171">
    <property type="entry name" value="MFS_Transporters"/>
</dbReference>
<dbReference type="AlphaFoldDB" id="A0A3D9SFS0"/>
<keyword evidence="4 8" id="KW-0812">Transmembrane</keyword>
<gene>
    <name evidence="10" type="ORF">DFJ69_0150</name>
</gene>
<evidence type="ECO:0000313" key="10">
    <source>
        <dbReference type="EMBL" id="REE94788.1"/>
    </source>
</evidence>
<dbReference type="PROSITE" id="PS50850">
    <property type="entry name" value="MFS"/>
    <property type="match status" value="1"/>
</dbReference>
<feature type="transmembrane region" description="Helical" evidence="8">
    <location>
        <begin position="85"/>
        <end position="106"/>
    </location>
</feature>
<dbReference type="Gene3D" id="1.20.1250.20">
    <property type="entry name" value="MFS general substrate transporter like domains"/>
    <property type="match status" value="1"/>
</dbReference>
<feature type="transmembrane region" description="Helical" evidence="8">
    <location>
        <begin position="51"/>
        <end position="73"/>
    </location>
</feature>
<evidence type="ECO:0000256" key="7">
    <source>
        <dbReference type="SAM" id="MobiDB-lite"/>
    </source>
</evidence>
<feature type="transmembrane region" description="Helical" evidence="8">
    <location>
        <begin position="289"/>
        <end position="305"/>
    </location>
</feature>
<accession>A0A3D9SFS0</accession>
<sequence length="416" mass="42659">MSRLRVHDPPFMKRTASDRRVIAVVVVVQALISLGYFAVMTHVVLHLRDDLGLLAGTITLMLGLRTALQYALFLPVGAVIDLVGAARAGVVACALRAVGFAALGAAGGPPGLFASVLLLAVGGALFHAAAQSLLAGVAPERRARGFAAYTVVGQAAAVAGPPAGLLLLGGGFGLVATAAATAWAVAALLFLLLNDRPRTPRGRTRITEVGRRMSGSVATVLRDRGFVRWALAVSPVTLLLTQTMTVVPLTGSGPGRTTLFLSVAALVASLVQPWCAAARRGEDPRVLKTGLLCAGAGYALLAALPDETGRLTVLLLASVLSGLATGLCHAATFQTLARSAPPGRFGAYFGVLHFFSGLVALAGGTATGRLIDAAPWGTPLALTLLATLSVLPTLALRGPHEDQPHRPRAHTKAAPP</sequence>
<dbReference type="GO" id="GO:0005886">
    <property type="term" value="C:plasma membrane"/>
    <property type="evidence" value="ECO:0007669"/>
    <property type="project" value="UniProtKB-SubCell"/>
</dbReference>
<dbReference type="InterPro" id="IPR011701">
    <property type="entry name" value="MFS"/>
</dbReference>
<dbReference type="GO" id="GO:0022857">
    <property type="term" value="F:transmembrane transporter activity"/>
    <property type="evidence" value="ECO:0007669"/>
    <property type="project" value="InterPro"/>
</dbReference>
<keyword evidence="11" id="KW-1185">Reference proteome</keyword>
<feature type="transmembrane region" description="Helical" evidence="8">
    <location>
        <begin position="259"/>
        <end position="277"/>
    </location>
</feature>
<keyword evidence="3" id="KW-1003">Cell membrane</keyword>
<evidence type="ECO:0000256" key="8">
    <source>
        <dbReference type="SAM" id="Phobius"/>
    </source>
</evidence>
<dbReference type="Proteomes" id="UP000256661">
    <property type="component" value="Unassembled WGS sequence"/>
</dbReference>
<feature type="domain" description="Major facilitator superfamily (MFS) profile" evidence="9">
    <location>
        <begin position="21"/>
        <end position="401"/>
    </location>
</feature>
<dbReference type="SUPFAM" id="SSF103473">
    <property type="entry name" value="MFS general substrate transporter"/>
    <property type="match status" value="1"/>
</dbReference>
<keyword evidence="5 8" id="KW-1133">Transmembrane helix</keyword>
<evidence type="ECO:0000313" key="11">
    <source>
        <dbReference type="Proteomes" id="UP000256661"/>
    </source>
</evidence>
<name>A0A3D9SFS0_9ACTN</name>
<feature type="transmembrane region" description="Helical" evidence="8">
    <location>
        <begin position="146"/>
        <end position="168"/>
    </location>
</feature>
<evidence type="ECO:0000256" key="4">
    <source>
        <dbReference type="ARBA" id="ARBA00022692"/>
    </source>
</evidence>
<organism evidence="10 11">
    <name type="scientific">Thermomonospora umbrina</name>
    <dbReference type="NCBI Taxonomy" id="111806"/>
    <lineage>
        <taxon>Bacteria</taxon>
        <taxon>Bacillati</taxon>
        <taxon>Actinomycetota</taxon>
        <taxon>Actinomycetes</taxon>
        <taxon>Streptosporangiales</taxon>
        <taxon>Thermomonosporaceae</taxon>
        <taxon>Thermomonospora</taxon>
    </lineage>
</organism>
<feature type="transmembrane region" description="Helical" evidence="8">
    <location>
        <begin position="174"/>
        <end position="193"/>
    </location>
</feature>
<feature type="transmembrane region" description="Helical" evidence="8">
    <location>
        <begin position="376"/>
        <end position="396"/>
    </location>
</feature>
<evidence type="ECO:0000256" key="3">
    <source>
        <dbReference type="ARBA" id="ARBA00022475"/>
    </source>
</evidence>
<feature type="transmembrane region" description="Helical" evidence="8">
    <location>
        <begin position="21"/>
        <end position="45"/>
    </location>
</feature>
<evidence type="ECO:0000256" key="2">
    <source>
        <dbReference type="ARBA" id="ARBA00022448"/>
    </source>
</evidence>
<evidence type="ECO:0000256" key="5">
    <source>
        <dbReference type="ARBA" id="ARBA00022989"/>
    </source>
</evidence>
<comment type="subcellular location">
    <subcellularLocation>
        <location evidence="1">Cell membrane</location>
        <topology evidence="1">Multi-pass membrane protein</topology>
    </subcellularLocation>
</comment>
<feature type="region of interest" description="Disordered" evidence="7">
    <location>
        <begin position="397"/>
        <end position="416"/>
    </location>
</feature>
<feature type="compositionally biased region" description="Basic residues" evidence="7">
    <location>
        <begin position="406"/>
        <end position="416"/>
    </location>
</feature>
<evidence type="ECO:0000259" key="9">
    <source>
        <dbReference type="PROSITE" id="PS50850"/>
    </source>
</evidence>
<evidence type="ECO:0000256" key="6">
    <source>
        <dbReference type="ARBA" id="ARBA00023136"/>
    </source>
</evidence>
<dbReference type="InterPro" id="IPR036259">
    <property type="entry name" value="MFS_trans_sf"/>
</dbReference>
<keyword evidence="2" id="KW-0813">Transport</keyword>
<keyword evidence="6 8" id="KW-0472">Membrane</keyword>
<feature type="transmembrane region" description="Helical" evidence="8">
    <location>
        <begin position="311"/>
        <end position="333"/>
    </location>
</feature>
<evidence type="ECO:0000256" key="1">
    <source>
        <dbReference type="ARBA" id="ARBA00004651"/>
    </source>
</evidence>
<feature type="transmembrane region" description="Helical" evidence="8">
    <location>
        <begin position="112"/>
        <end position="134"/>
    </location>
</feature>
<dbReference type="Pfam" id="PF07690">
    <property type="entry name" value="MFS_1"/>
    <property type="match status" value="1"/>
</dbReference>
<feature type="transmembrane region" description="Helical" evidence="8">
    <location>
        <begin position="345"/>
        <end position="364"/>
    </location>
</feature>
<dbReference type="PANTHER" id="PTHR23517">
    <property type="entry name" value="RESISTANCE PROTEIN MDTM, PUTATIVE-RELATED-RELATED"/>
    <property type="match status" value="1"/>
</dbReference>
<dbReference type="PANTHER" id="PTHR23517:SF2">
    <property type="entry name" value="MULTIDRUG RESISTANCE PROTEIN MDTH"/>
    <property type="match status" value="1"/>
</dbReference>